<evidence type="ECO:0000313" key="2">
    <source>
        <dbReference type="Proteomes" id="UP000652681"/>
    </source>
</evidence>
<dbReference type="AlphaFoldDB" id="A0A8J6PAE6"/>
<evidence type="ECO:0000313" key="1">
    <source>
        <dbReference type="EMBL" id="MBC9813321.1"/>
    </source>
</evidence>
<dbReference type="RefSeq" id="WP_163492659.1">
    <property type="nucleotide sequence ID" value="NZ_JACVEL010000009.1"/>
</dbReference>
<keyword evidence="2" id="KW-1185">Reference proteome</keyword>
<name>A0A8J6PAE6_9FLAO</name>
<organism evidence="1 2">
    <name type="scientific">Taishania pollutisoli</name>
    <dbReference type="NCBI Taxonomy" id="2766479"/>
    <lineage>
        <taxon>Bacteria</taxon>
        <taxon>Pseudomonadati</taxon>
        <taxon>Bacteroidota</taxon>
        <taxon>Flavobacteriia</taxon>
        <taxon>Flavobacteriales</taxon>
        <taxon>Crocinitomicaceae</taxon>
        <taxon>Taishania</taxon>
    </lineage>
</organism>
<protein>
    <recommendedName>
        <fullName evidence="3">Suppressor of fused-like domain-containing protein</fullName>
    </recommendedName>
</protein>
<reference evidence="1" key="1">
    <citation type="submission" date="2020-09" db="EMBL/GenBank/DDBJ databases">
        <title>Taishania pollutisoli gen. nov., sp. nov., Isolated from Tetrabromobisphenol A-Contaminated Soil.</title>
        <authorList>
            <person name="Chen Q."/>
        </authorList>
    </citation>
    <scope>NUCLEOTIDE SEQUENCE</scope>
    <source>
        <strain evidence="1">CZZ-1</strain>
    </source>
</reference>
<dbReference type="EMBL" id="JACVEL010000009">
    <property type="protein sequence ID" value="MBC9813321.1"/>
    <property type="molecule type" value="Genomic_DNA"/>
</dbReference>
<comment type="caution">
    <text evidence="1">The sequence shown here is derived from an EMBL/GenBank/DDBJ whole genome shotgun (WGS) entry which is preliminary data.</text>
</comment>
<dbReference type="Proteomes" id="UP000652681">
    <property type="component" value="Unassembled WGS sequence"/>
</dbReference>
<sequence>MNYDQHFETSAQLRNDYWNSIGKLHEDVVTHVINPAFSGGPMWPSVRQAFVRIDTTSGTILASDGLSDPYSDFDENETNRDYNGIGCEFYIECNEILGDFNHMKTSWQFSVLYQVAQLAAGNPNIASIIGEYTHVSTELYDCNVPDSYLNEHGRAGVLLGLASSRVAPNVQLSIENIALVNVRLLTLQELHYINEHGETGRAKIAELLAQYEGITDLSRPSVI</sequence>
<accession>A0A8J6PAE6</accession>
<gene>
    <name evidence="1" type="ORF">H9Y05_12655</name>
</gene>
<proteinExistence type="predicted"/>
<evidence type="ECO:0008006" key="3">
    <source>
        <dbReference type="Google" id="ProtNLM"/>
    </source>
</evidence>